<gene>
    <name evidence="1" type="ORF">G5B37_04160</name>
</gene>
<dbReference type="KEGG" id="mgel:G5B37_04160"/>
<reference evidence="1 2" key="1">
    <citation type="submission" date="2020-02" db="EMBL/GenBank/DDBJ databases">
        <title>Complete genome sequence of Flavobacteriaceae bacterium.</title>
        <authorList>
            <person name="Kim S.-J."/>
            <person name="Kim Y.-S."/>
            <person name="Kim K.-H."/>
        </authorList>
    </citation>
    <scope>NUCLEOTIDE SEQUENCE [LARGE SCALE GENOMIC DNA]</scope>
    <source>
        <strain evidence="1 2">RR4-40</strain>
    </source>
</reference>
<protein>
    <recommendedName>
        <fullName evidence="3">Lipoprotein</fullName>
    </recommendedName>
</protein>
<organism evidence="1 2">
    <name type="scientific">Rasiella rasia</name>
    <dbReference type="NCBI Taxonomy" id="2744027"/>
    <lineage>
        <taxon>Bacteria</taxon>
        <taxon>Pseudomonadati</taxon>
        <taxon>Bacteroidota</taxon>
        <taxon>Flavobacteriia</taxon>
        <taxon>Flavobacteriales</taxon>
        <taxon>Flavobacteriaceae</taxon>
        <taxon>Rasiella</taxon>
    </lineage>
</organism>
<dbReference type="EMBL" id="CP049057">
    <property type="protein sequence ID" value="QIE58782.1"/>
    <property type="molecule type" value="Genomic_DNA"/>
</dbReference>
<keyword evidence="2" id="KW-1185">Reference proteome</keyword>
<dbReference type="RefSeq" id="WP_164678810.1">
    <property type="nucleotide sequence ID" value="NZ_CP049057.1"/>
</dbReference>
<dbReference type="PROSITE" id="PS51257">
    <property type="entry name" value="PROKAR_LIPOPROTEIN"/>
    <property type="match status" value="1"/>
</dbReference>
<evidence type="ECO:0000313" key="2">
    <source>
        <dbReference type="Proteomes" id="UP000505306"/>
    </source>
</evidence>
<dbReference type="Proteomes" id="UP000505306">
    <property type="component" value="Chromosome"/>
</dbReference>
<evidence type="ECO:0000313" key="1">
    <source>
        <dbReference type="EMBL" id="QIE58782.1"/>
    </source>
</evidence>
<evidence type="ECO:0008006" key="3">
    <source>
        <dbReference type="Google" id="ProtNLM"/>
    </source>
</evidence>
<proteinExistence type="predicted"/>
<dbReference type="AlphaFoldDB" id="A0A6G6GJQ5"/>
<accession>A0A6G6GJQ5</accession>
<sequence>MKQLTIILTCFLALSACNSVKRNQKMLLNGNYDQAIRLAVKKIANDRNSKQVNEHIVLLEEAYAKAVSDDNRRITKLQNDNSPQALRELYYLYFGLESRQNTIRPLLPLQNVVTGFEASFPMANYTQQINRARNNFAQSLYDEAQDLMAQNATLAYRDAHEVLSELNDVQANYRDVAQLLDDAHFYGTDFVLVTLNNRSNVIIPRRLENELLDFNTYKLDDFWTVYHSEQQRDIQYNFGIVLNFREIAISPERVTEKEYRRKEKIKDGFKYKLDRNGNKIKDENGNYVTIDLFKEVTARVTHTVQSKSVLVGGDVIYRDLQGGRNIDKHPLASEFIFENVFAKFRGDERALTIEDKALLKNDFVPFPNNAQMVLDAGDDIKEHLRDILKKNDLR</sequence>
<name>A0A6G6GJQ5_9FLAO</name>